<organism evidence="1">
    <name type="scientific">Pseudomonas phage HRDY3</name>
    <dbReference type="NCBI Taxonomy" id="3236930"/>
    <lineage>
        <taxon>Viruses</taxon>
    </lineage>
</organism>
<proteinExistence type="predicted"/>
<protein>
    <submittedName>
        <fullName evidence="1">Uncharacterized protein</fullName>
    </submittedName>
</protein>
<reference evidence="1" key="1">
    <citation type="submission" date="2024-07" db="EMBL/GenBank/DDBJ databases">
        <authorList>
            <person name="Bringhurst R.M."/>
            <person name="Homer T.E."/>
        </authorList>
    </citation>
    <scope>NUCLEOTIDE SEQUENCE</scope>
</reference>
<sequence>MNLQELKDAIRQEPLYVAAIDKIKREAFKPDGASYVDFTEQELPDSVWERLKEDGYTMDYNKHLDPCYRVSGWAGNAPSI</sequence>
<accession>A0AB39CEX3</accession>
<name>A0AB39CEX3_9VIRU</name>
<evidence type="ECO:0000313" key="1">
    <source>
        <dbReference type="EMBL" id="XDJ15387.1"/>
    </source>
</evidence>
<dbReference type="EMBL" id="PQ015379">
    <property type="protein sequence ID" value="XDJ15387.1"/>
    <property type="molecule type" value="Genomic_DNA"/>
</dbReference>